<gene>
    <name evidence="1" type="ORF">Tco_1005562</name>
</gene>
<organism evidence="1 2">
    <name type="scientific">Tanacetum coccineum</name>
    <dbReference type="NCBI Taxonomy" id="301880"/>
    <lineage>
        <taxon>Eukaryota</taxon>
        <taxon>Viridiplantae</taxon>
        <taxon>Streptophyta</taxon>
        <taxon>Embryophyta</taxon>
        <taxon>Tracheophyta</taxon>
        <taxon>Spermatophyta</taxon>
        <taxon>Magnoliopsida</taxon>
        <taxon>eudicotyledons</taxon>
        <taxon>Gunneridae</taxon>
        <taxon>Pentapetalae</taxon>
        <taxon>asterids</taxon>
        <taxon>campanulids</taxon>
        <taxon>Asterales</taxon>
        <taxon>Asteraceae</taxon>
        <taxon>Asteroideae</taxon>
        <taxon>Anthemideae</taxon>
        <taxon>Anthemidinae</taxon>
        <taxon>Tanacetum</taxon>
    </lineage>
</organism>
<reference evidence="1" key="1">
    <citation type="journal article" date="2022" name="Int. J. Mol. Sci.">
        <title>Draft Genome of Tanacetum Coccineum: Genomic Comparison of Closely Related Tanacetum-Family Plants.</title>
        <authorList>
            <person name="Yamashiro T."/>
            <person name="Shiraishi A."/>
            <person name="Nakayama K."/>
            <person name="Satake H."/>
        </authorList>
    </citation>
    <scope>NUCLEOTIDE SEQUENCE</scope>
</reference>
<protein>
    <submittedName>
        <fullName evidence="1">Uncharacterized protein</fullName>
    </submittedName>
</protein>
<evidence type="ECO:0000313" key="2">
    <source>
        <dbReference type="Proteomes" id="UP001151760"/>
    </source>
</evidence>
<reference evidence="1" key="2">
    <citation type="submission" date="2022-01" db="EMBL/GenBank/DDBJ databases">
        <authorList>
            <person name="Yamashiro T."/>
            <person name="Shiraishi A."/>
            <person name="Satake H."/>
            <person name="Nakayama K."/>
        </authorList>
    </citation>
    <scope>NUCLEOTIDE SEQUENCE</scope>
</reference>
<evidence type="ECO:0000313" key="1">
    <source>
        <dbReference type="EMBL" id="GJT62029.1"/>
    </source>
</evidence>
<dbReference type="EMBL" id="BQNB010017339">
    <property type="protein sequence ID" value="GJT62029.1"/>
    <property type="molecule type" value="Genomic_DNA"/>
</dbReference>
<proteinExistence type="predicted"/>
<keyword evidence="2" id="KW-1185">Reference proteome</keyword>
<dbReference type="Proteomes" id="UP001151760">
    <property type="component" value="Unassembled WGS sequence"/>
</dbReference>
<comment type="caution">
    <text evidence="1">The sequence shown here is derived from an EMBL/GenBank/DDBJ whole genome shotgun (WGS) entry which is preliminary data.</text>
</comment>
<sequence>MVVETVMLVCIFELSILREDDSAASSPGEAKGLINSYVKVSVREEGSLTLEVPTVKNSSYKGPKSRSNSCCDGAVVSAEGETFRASFELESSLLWSRVLSSVLL</sequence>
<accession>A0ABQ5FGB3</accession>
<name>A0ABQ5FGB3_9ASTR</name>